<gene>
    <name evidence="1" type="ORF">HANVADRAFT_73988</name>
</gene>
<evidence type="ECO:0000313" key="1">
    <source>
        <dbReference type="EMBL" id="OBA25376.1"/>
    </source>
</evidence>
<dbReference type="Proteomes" id="UP000092321">
    <property type="component" value="Unassembled WGS sequence"/>
</dbReference>
<dbReference type="AlphaFoldDB" id="A0A1B7T9F7"/>
<dbReference type="EMBL" id="LXPE01000124">
    <property type="protein sequence ID" value="OBA25376.1"/>
    <property type="molecule type" value="Genomic_DNA"/>
</dbReference>
<keyword evidence="2" id="KW-1185">Reference proteome</keyword>
<protein>
    <submittedName>
        <fullName evidence="1">Uncharacterized protein</fullName>
    </submittedName>
</protein>
<organism evidence="1 2">
    <name type="scientific">Hanseniaspora valbyensis NRRL Y-1626</name>
    <dbReference type="NCBI Taxonomy" id="766949"/>
    <lineage>
        <taxon>Eukaryota</taxon>
        <taxon>Fungi</taxon>
        <taxon>Dikarya</taxon>
        <taxon>Ascomycota</taxon>
        <taxon>Saccharomycotina</taxon>
        <taxon>Saccharomycetes</taxon>
        <taxon>Saccharomycodales</taxon>
        <taxon>Saccharomycodaceae</taxon>
        <taxon>Hanseniaspora</taxon>
    </lineage>
</organism>
<evidence type="ECO:0000313" key="2">
    <source>
        <dbReference type="Proteomes" id="UP000092321"/>
    </source>
</evidence>
<sequence length="140" mass="16910">MARDYTETKTGMLQLHTDDYARFVELFIKEILSNNKYTISEKQKLFIDSVFGEWRSDGYYYLNFSHDITCFEQEKIWLDIYNLRFSNNASNEMKEFSMFMEQFLLKIKIEVKNTDSEETVSESWSTRTLTRPNIMHMIQF</sequence>
<name>A0A1B7T9F7_9ASCO</name>
<proteinExistence type="predicted"/>
<comment type="caution">
    <text evidence="1">The sequence shown here is derived from an EMBL/GenBank/DDBJ whole genome shotgun (WGS) entry which is preliminary data.</text>
</comment>
<accession>A0A1B7T9F7</accession>
<reference evidence="2" key="1">
    <citation type="journal article" date="2016" name="Proc. Natl. Acad. Sci. U.S.A.">
        <title>Comparative genomics of biotechnologically important yeasts.</title>
        <authorList>
            <person name="Riley R."/>
            <person name="Haridas S."/>
            <person name="Wolfe K.H."/>
            <person name="Lopes M.R."/>
            <person name="Hittinger C.T."/>
            <person name="Goeker M."/>
            <person name="Salamov A.A."/>
            <person name="Wisecaver J.H."/>
            <person name="Long T.M."/>
            <person name="Calvey C.H."/>
            <person name="Aerts A.L."/>
            <person name="Barry K.W."/>
            <person name="Choi C."/>
            <person name="Clum A."/>
            <person name="Coughlan A.Y."/>
            <person name="Deshpande S."/>
            <person name="Douglass A.P."/>
            <person name="Hanson S.J."/>
            <person name="Klenk H.-P."/>
            <person name="LaButti K.M."/>
            <person name="Lapidus A."/>
            <person name="Lindquist E.A."/>
            <person name="Lipzen A.M."/>
            <person name="Meier-Kolthoff J.P."/>
            <person name="Ohm R.A."/>
            <person name="Otillar R.P."/>
            <person name="Pangilinan J.L."/>
            <person name="Peng Y."/>
            <person name="Rokas A."/>
            <person name="Rosa C.A."/>
            <person name="Scheuner C."/>
            <person name="Sibirny A.A."/>
            <person name="Slot J.C."/>
            <person name="Stielow J.B."/>
            <person name="Sun H."/>
            <person name="Kurtzman C.P."/>
            <person name="Blackwell M."/>
            <person name="Grigoriev I.V."/>
            <person name="Jeffries T.W."/>
        </authorList>
    </citation>
    <scope>NUCLEOTIDE SEQUENCE [LARGE SCALE GENOMIC DNA]</scope>
    <source>
        <strain evidence="2">NRRL Y-1626</strain>
    </source>
</reference>